<feature type="compositionally biased region" description="Basic and acidic residues" evidence="1">
    <location>
        <begin position="21"/>
        <end position="31"/>
    </location>
</feature>
<evidence type="ECO:0000256" key="1">
    <source>
        <dbReference type="SAM" id="MobiDB-lite"/>
    </source>
</evidence>
<dbReference type="Pfam" id="PF03004">
    <property type="entry name" value="Transposase_24"/>
    <property type="match status" value="1"/>
</dbReference>
<proteinExistence type="predicted"/>
<organism evidence="2 3">
    <name type="scientific">Cucumis melo var. makuwa</name>
    <name type="common">Oriental melon</name>
    <dbReference type="NCBI Taxonomy" id="1194695"/>
    <lineage>
        <taxon>Eukaryota</taxon>
        <taxon>Viridiplantae</taxon>
        <taxon>Streptophyta</taxon>
        <taxon>Embryophyta</taxon>
        <taxon>Tracheophyta</taxon>
        <taxon>Spermatophyta</taxon>
        <taxon>Magnoliopsida</taxon>
        <taxon>eudicotyledons</taxon>
        <taxon>Gunneridae</taxon>
        <taxon>Pentapetalae</taxon>
        <taxon>rosids</taxon>
        <taxon>fabids</taxon>
        <taxon>Cucurbitales</taxon>
        <taxon>Cucurbitaceae</taxon>
        <taxon>Benincaseae</taxon>
        <taxon>Cucumis</taxon>
    </lineage>
</organism>
<feature type="compositionally biased region" description="Basic and acidic residues" evidence="1">
    <location>
        <begin position="64"/>
        <end position="86"/>
    </location>
</feature>
<dbReference type="EMBL" id="SSTD01009902">
    <property type="protein sequence ID" value="TYK13496.1"/>
    <property type="molecule type" value="Genomic_DNA"/>
</dbReference>
<evidence type="ECO:0000313" key="2">
    <source>
        <dbReference type="EMBL" id="TYK13496.1"/>
    </source>
</evidence>
<feature type="region of interest" description="Disordered" evidence="1">
    <location>
        <begin position="1"/>
        <end position="97"/>
    </location>
</feature>
<sequence>MARHGHFGSPASLPLPLPRPLPEKHDKERVSIKYSVRDPLLVPLGEKEPKQTGDSRAGGSAWLEKQESARLEDWDRLGDGADRRGAEGSGSATTQTRLDFGAGSLSIGCSSPLKSSGTTVTGTSKSTVTSMRLVPTHPTYWWDVMRIDTFSMLLHESCIPEQSWTNKATKEKQPYNHSNGSKSVLQRQHELVEQRGESIDRVELFWETYVRSRTFVWQAAEDTHVLGRRPDCSKGLGWGPKPKAHKTTSASSSLTSCLQFTEREIQLQVKLDEALEWIEHIE</sequence>
<dbReference type="AlphaFoldDB" id="A0A5D3CST6"/>
<evidence type="ECO:0000313" key="3">
    <source>
        <dbReference type="Proteomes" id="UP000321947"/>
    </source>
</evidence>
<comment type="caution">
    <text evidence="2">The sequence shown here is derived from an EMBL/GenBank/DDBJ whole genome shotgun (WGS) entry which is preliminary data.</text>
</comment>
<name>A0A5D3CST6_CUCMM</name>
<accession>A0A5D3CST6</accession>
<gene>
    <name evidence="2" type="ORF">E5676_scaffold90G00110</name>
</gene>
<protein>
    <submittedName>
        <fullName evidence="2">CACTA en-spm transposon protein</fullName>
    </submittedName>
</protein>
<dbReference type="Proteomes" id="UP000321947">
    <property type="component" value="Unassembled WGS sequence"/>
</dbReference>
<reference evidence="2 3" key="1">
    <citation type="submission" date="2019-08" db="EMBL/GenBank/DDBJ databases">
        <title>Draft genome sequences of two oriental melons (Cucumis melo L. var makuwa).</title>
        <authorList>
            <person name="Kwon S.-Y."/>
        </authorList>
    </citation>
    <scope>NUCLEOTIDE SEQUENCE [LARGE SCALE GENOMIC DNA]</scope>
    <source>
        <strain evidence="3">cv. Chang Bougi</strain>
        <tissue evidence="2">Leaf</tissue>
    </source>
</reference>
<dbReference type="InterPro" id="IPR004252">
    <property type="entry name" value="Probable_transposase_24"/>
</dbReference>